<dbReference type="PANTHER" id="PTHR15854:SF4">
    <property type="entry name" value="PEROXYNITRITE ISOMERASE THAP4"/>
    <property type="match status" value="1"/>
</dbReference>
<feature type="short sequence motif" description="GXWXGXG" evidence="1">
    <location>
        <begin position="21"/>
        <end position="27"/>
    </location>
</feature>
<keyword evidence="4" id="KW-1185">Reference proteome</keyword>
<gene>
    <name evidence="3" type="ORF">ATK74_2247</name>
</gene>
<dbReference type="HAMAP" id="MF_01297">
    <property type="entry name" value="nitrobindin"/>
    <property type="match status" value="1"/>
</dbReference>
<dbReference type="SUPFAM" id="SSF50814">
    <property type="entry name" value="Lipocalins"/>
    <property type="match status" value="1"/>
</dbReference>
<comment type="caution">
    <text evidence="1">Lacks the conserved His residue that binds heme iron in the nitrobindin family.</text>
</comment>
<dbReference type="InterPro" id="IPR014878">
    <property type="entry name" value="THAP4-like_heme-bd"/>
</dbReference>
<evidence type="ECO:0000313" key="3">
    <source>
        <dbReference type="EMBL" id="PFG17674.1"/>
    </source>
</evidence>
<evidence type="ECO:0000259" key="2">
    <source>
        <dbReference type="Pfam" id="PF08768"/>
    </source>
</evidence>
<dbReference type="InterPro" id="IPR045165">
    <property type="entry name" value="Nitrobindin"/>
</dbReference>
<reference evidence="3 4" key="1">
    <citation type="submission" date="2017-10" db="EMBL/GenBank/DDBJ databases">
        <title>Sequencing the genomes of 1000 actinobacteria strains.</title>
        <authorList>
            <person name="Klenk H.-P."/>
        </authorList>
    </citation>
    <scope>NUCLEOTIDE SEQUENCE [LARGE SCALE GENOMIC DNA]</scope>
    <source>
        <strain evidence="3 4">DSM 15597</strain>
    </source>
</reference>
<protein>
    <recommendedName>
        <fullName evidence="1">Ferric nitrobindin-like protein</fullName>
    </recommendedName>
</protein>
<evidence type="ECO:0000313" key="4">
    <source>
        <dbReference type="Proteomes" id="UP000226079"/>
    </source>
</evidence>
<accession>A0A2A9CTB0</accession>
<proteinExistence type="inferred from homology"/>
<dbReference type="InterPro" id="IPR012674">
    <property type="entry name" value="Calycin"/>
</dbReference>
<comment type="caution">
    <text evidence="1">Lacks conserved residue(s) required for the propagation of feature annotation.</text>
</comment>
<dbReference type="OrthoDB" id="4804006at2"/>
<dbReference type="InterPro" id="IPR022939">
    <property type="entry name" value="Nb(III)_bact/plant"/>
</dbReference>
<feature type="domain" description="THAP4-like heme-binding" evidence="2">
    <location>
        <begin position="13"/>
        <end position="164"/>
    </location>
</feature>
<dbReference type="Pfam" id="PF08768">
    <property type="entry name" value="THAP4_heme-bd"/>
    <property type="match status" value="1"/>
</dbReference>
<dbReference type="AlphaFoldDB" id="A0A2A9CTB0"/>
<dbReference type="CDD" id="cd07828">
    <property type="entry name" value="lipocalin_heme-bd-THAP4-like"/>
    <property type="match status" value="1"/>
</dbReference>
<dbReference type="Proteomes" id="UP000226079">
    <property type="component" value="Unassembled WGS sequence"/>
</dbReference>
<evidence type="ECO:0000256" key="1">
    <source>
        <dbReference type="HAMAP-Rule" id="MF_01297"/>
    </source>
</evidence>
<comment type="caution">
    <text evidence="3">The sequence shown here is derived from an EMBL/GenBank/DDBJ whole genome shotgun (WGS) entry which is preliminary data.</text>
</comment>
<organism evidence="3 4">
    <name type="scientific">Propionicimonas paludicola</name>
    <dbReference type="NCBI Taxonomy" id="185243"/>
    <lineage>
        <taxon>Bacteria</taxon>
        <taxon>Bacillati</taxon>
        <taxon>Actinomycetota</taxon>
        <taxon>Actinomycetes</taxon>
        <taxon>Propionibacteriales</taxon>
        <taxon>Nocardioidaceae</taxon>
        <taxon>Propionicimonas</taxon>
    </lineage>
</organism>
<comment type="similarity">
    <text evidence="1">Belongs to the nitrobindin family.</text>
</comment>
<dbReference type="RefSeq" id="WP_098461082.1">
    <property type="nucleotide sequence ID" value="NZ_PDJC01000001.1"/>
</dbReference>
<sequence length="165" mass="18680">MAFEIPSDLNPALVGLAWLRGRWEGTGYRQWPGEEKVSYAIQVDFADNGGDFLHYLAQAFLTDADGQPERPLFMETGFWRPLADGTVDVMMTSPDGYAEIWFGKLAPGRLDLITDAVARTRDAKVTYTAGRRLYGTVEGKLMFSFDRATETEELQPYLWATLERR</sequence>
<name>A0A2A9CTB0_9ACTN</name>
<dbReference type="EMBL" id="PDJC01000001">
    <property type="protein sequence ID" value="PFG17674.1"/>
    <property type="molecule type" value="Genomic_DNA"/>
</dbReference>
<dbReference type="Gene3D" id="2.40.128.20">
    <property type="match status" value="1"/>
</dbReference>
<dbReference type="PANTHER" id="PTHR15854">
    <property type="entry name" value="THAP4 PROTEIN"/>
    <property type="match status" value="1"/>
</dbReference>